<feature type="domain" description="NADH:quinone oxidoreductase/Mrp antiporter transmembrane" evidence="8">
    <location>
        <begin position="152"/>
        <end position="438"/>
    </location>
</feature>
<reference evidence="10 11" key="1">
    <citation type="submission" date="2018-11" db="EMBL/GenBank/DDBJ databases">
        <title>Rhodococcus spongicola sp. nov. and Rhodococcus xishaensis sp. nov. from marine sponges.</title>
        <authorList>
            <person name="Li L."/>
            <person name="Lin H.W."/>
        </authorList>
    </citation>
    <scope>NUCLEOTIDE SEQUENCE [LARGE SCALE GENOMIC DNA]</scope>
    <source>
        <strain evidence="10 11">LHW50502</strain>
    </source>
</reference>
<feature type="transmembrane region" description="Helical" evidence="7">
    <location>
        <begin position="198"/>
        <end position="217"/>
    </location>
</feature>
<feature type="compositionally biased region" description="Basic and acidic residues" evidence="6">
    <location>
        <begin position="468"/>
        <end position="493"/>
    </location>
</feature>
<feature type="transmembrane region" description="Helical" evidence="7">
    <location>
        <begin position="158"/>
        <end position="178"/>
    </location>
</feature>
<evidence type="ECO:0000256" key="5">
    <source>
        <dbReference type="RuleBase" id="RU000320"/>
    </source>
</evidence>
<name>A0A438AY56_9NOCA</name>
<evidence type="ECO:0000259" key="8">
    <source>
        <dbReference type="Pfam" id="PF00361"/>
    </source>
</evidence>
<dbReference type="InterPro" id="IPR001750">
    <property type="entry name" value="ND/Mrp_TM"/>
</dbReference>
<evidence type="ECO:0000259" key="9">
    <source>
        <dbReference type="Pfam" id="PF00662"/>
    </source>
</evidence>
<feature type="transmembrane region" description="Helical" evidence="7">
    <location>
        <begin position="91"/>
        <end position="113"/>
    </location>
</feature>
<feature type="transmembrane region" description="Helical" evidence="7">
    <location>
        <begin position="347"/>
        <end position="367"/>
    </location>
</feature>
<keyword evidence="10" id="KW-0560">Oxidoreductase</keyword>
<evidence type="ECO:0000256" key="1">
    <source>
        <dbReference type="ARBA" id="ARBA00004127"/>
    </source>
</evidence>
<feature type="transmembrane region" description="Helical" evidence="7">
    <location>
        <begin position="6"/>
        <end position="28"/>
    </location>
</feature>
<dbReference type="RefSeq" id="WP_127947197.1">
    <property type="nucleotide sequence ID" value="NZ_RKLN01000003.1"/>
</dbReference>
<feature type="transmembrane region" description="Helical" evidence="7">
    <location>
        <begin position="265"/>
        <end position="283"/>
    </location>
</feature>
<gene>
    <name evidence="10" type="ORF">EF834_10910</name>
</gene>
<dbReference type="NCBIfam" id="NF005141">
    <property type="entry name" value="PRK06590.1"/>
    <property type="match status" value="1"/>
</dbReference>
<feature type="transmembrane region" description="Helical" evidence="7">
    <location>
        <begin position="35"/>
        <end position="56"/>
    </location>
</feature>
<feature type="transmembrane region" description="Helical" evidence="7">
    <location>
        <begin position="223"/>
        <end position="244"/>
    </location>
</feature>
<feature type="transmembrane region" description="Helical" evidence="7">
    <location>
        <begin position="134"/>
        <end position="152"/>
    </location>
</feature>
<dbReference type="Gene3D" id="1.20.5.2700">
    <property type="match status" value="1"/>
</dbReference>
<dbReference type="InterPro" id="IPR018393">
    <property type="entry name" value="NADHpl_OxRdtase_5_subgr"/>
</dbReference>
<dbReference type="EMBL" id="RKLN01000003">
    <property type="protein sequence ID" value="RVW03598.1"/>
    <property type="molecule type" value="Genomic_DNA"/>
</dbReference>
<feature type="transmembrane region" description="Helical" evidence="7">
    <location>
        <begin position="388"/>
        <end position="407"/>
    </location>
</feature>
<dbReference type="GO" id="GO:0012505">
    <property type="term" value="C:endomembrane system"/>
    <property type="evidence" value="ECO:0007669"/>
    <property type="project" value="UniProtKB-SubCell"/>
</dbReference>
<protein>
    <submittedName>
        <fullName evidence="10">NADH-quinone oxidoreductase subunit L</fullName>
        <ecNumber evidence="10">1.6.5.3</ecNumber>
    </submittedName>
</protein>
<feature type="transmembrane region" description="Helical" evidence="7">
    <location>
        <begin position="503"/>
        <end position="526"/>
    </location>
</feature>
<sequence length="670" mass="70171">MDWGTGIHALIWLLPVLPLVGAAILLLAGRRSDRWGHLLGCATALASFVLAAALFVDMLGRDGADRIVHQNLFSWLPVAGLQVDFGLRLDPLSMCFVLLITGVGSLIHIYSVGYMSHGPDPSGRSTGSAPGRRLFFAYLNLFLAAMLLLVLADNYLGLYVGWEGVGLASYLLIGFWQYKPTAATAAKKAFIVNRVGDMGLIVALMIMFATFGSVSFADVFGGAGSASDGTLTAMGLVLLLAACGKSAQVPLQSWLGDAMEGPTPVSALIHAATMVTAGVYLIVRSGPIFEAAPAAQVAVVIVGAVTLLFGAVIGCAKDDIKKALAASTMSQIGYMVMAAGLGPAGYVAAIMLLLAHGFFKAGLFLGAGSVMHGMNDETDMRRYGGLRTLMPITFVTFGLGYLAIIGIPPFSGFFAKDKVIESAFESGGAGGVALGVVAMLGAGITAFYMTRVTLMTFFGDRRWAAGAEPAERPENAGVEPAERPEHTVTDPHESPGVMTVPMIVLAAGSVAAGGLLAMGGALEHWLEPVWTEFGSAAEHAAPAVPVWVITLTTLAVVLVGVRIAWRQYGARPVPVEAPVDVSGLTVAARRDLYGDDVNETIFMRPGRRLVAGLKVVEDRGIDGVVRIVPAVLGFASVVLRRLQTGFVRSYALYMFIGAALVVAAVLVGRV</sequence>
<comment type="caution">
    <text evidence="10">The sequence shown here is derived from an EMBL/GenBank/DDBJ whole genome shotgun (WGS) entry which is preliminary data.</text>
</comment>
<proteinExistence type="predicted"/>
<dbReference type="GO" id="GO:0015990">
    <property type="term" value="P:electron transport coupled proton transport"/>
    <property type="evidence" value="ECO:0007669"/>
    <property type="project" value="TreeGrafter"/>
</dbReference>
<dbReference type="AlphaFoldDB" id="A0A438AY56"/>
<keyword evidence="4 7" id="KW-0472">Membrane</keyword>
<dbReference type="PANTHER" id="PTHR42829:SF2">
    <property type="entry name" value="NADH-UBIQUINONE OXIDOREDUCTASE CHAIN 5"/>
    <property type="match status" value="1"/>
</dbReference>
<organism evidence="10 11">
    <name type="scientific">Rhodococcus spongiicola</name>
    <dbReference type="NCBI Taxonomy" id="2487352"/>
    <lineage>
        <taxon>Bacteria</taxon>
        <taxon>Bacillati</taxon>
        <taxon>Actinomycetota</taxon>
        <taxon>Actinomycetes</taxon>
        <taxon>Mycobacteriales</taxon>
        <taxon>Nocardiaceae</taxon>
        <taxon>Rhodococcus</taxon>
    </lineage>
</organism>
<dbReference type="Proteomes" id="UP000284333">
    <property type="component" value="Unassembled WGS sequence"/>
</dbReference>
<dbReference type="NCBIfam" id="TIGR01974">
    <property type="entry name" value="NDH_I_L"/>
    <property type="match status" value="1"/>
</dbReference>
<keyword evidence="11" id="KW-1185">Reference proteome</keyword>
<keyword evidence="2 5" id="KW-0812">Transmembrane</keyword>
<feature type="transmembrane region" description="Helical" evidence="7">
    <location>
        <begin position="650"/>
        <end position="668"/>
    </location>
</feature>
<comment type="subcellular location">
    <subcellularLocation>
        <location evidence="1">Endomembrane system</location>
        <topology evidence="1">Multi-pass membrane protein</topology>
    </subcellularLocation>
    <subcellularLocation>
        <location evidence="5">Membrane</location>
        <topology evidence="5">Multi-pass membrane protein</topology>
    </subcellularLocation>
</comment>
<dbReference type="InterPro" id="IPR001516">
    <property type="entry name" value="Proton_antipo_N"/>
</dbReference>
<feature type="transmembrane region" description="Helical" evidence="7">
    <location>
        <begin position="295"/>
        <end position="316"/>
    </location>
</feature>
<dbReference type="GO" id="GO:0016020">
    <property type="term" value="C:membrane"/>
    <property type="evidence" value="ECO:0007669"/>
    <property type="project" value="UniProtKB-SubCell"/>
</dbReference>
<dbReference type="Pfam" id="PF00361">
    <property type="entry name" value="Proton_antipo_M"/>
    <property type="match status" value="1"/>
</dbReference>
<dbReference type="Pfam" id="PF00662">
    <property type="entry name" value="Proton_antipo_N"/>
    <property type="match status" value="1"/>
</dbReference>
<dbReference type="OrthoDB" id="9811798at2"/>
<feature type="domain" description="NADH-Ubiquinone oxidoreductase (complex I) chain 5 N-terminal" evidence="9">
    <location>
        <begin position="75"/>
        <end position="119"/>
    </location>
</feature>
<accession>A0A438AY56</accession>
<evidence type="ECO:0000313" key="11">
    <source>
        <dbReference type="Proteomes" id="UP000284333"/>
    </source>
</evidence>
<evidence type="ECO:0000256" key="2">
    <source>
        <dbReference type="ARBA" id="ARBA00022692"/>
    </source>
</evidence>
<feature type="region of interest" description="Disordered" evidence="6">
    <location>
        <begin position="468"/>
        <end position="495"/>
    </location>
</feature>
<dbReference type="GO" id="GO:0042773">
    <property type="term" value="P:ATP synthesis coupled electron transport"/>
    <property type="evidence" value="ECO:0007669"/>
    <property type="project" value="InterPro"/>
</dbReference>
<feature type="transmembrane region" description="Helical" evidence="7">
    <location>
        <begin position="546"/>
        <end position="565"/>
    </location>
</feature>
<dbReference type="PRINTS" id="PR01435">
    <property type="entry name" value="NPOXDRDTASE5"/>
</dbReference>
<dbReference type="PRINTS" id="PR01434">
    <property type="entry name" value="NADHDHGNASE5"/>
</dbReference>
<evidence type="ECO:0000256" key="4">
    <source>
        <dbReference type="ARBA" id="ARBA00023136"/>
    </source>
</evidence>
<evidence type="ECO:0000256" key="6">
    <source>
        <dbReference type="SAM" id="MobiDB-lite"/>
    </source>
</evidence>
<evidence type="ECO:0000313" key="10">
    <source>
        <dbReference type="EMBL" id="RVW03598.1"/>
    </source>
</evidence>
<dbReference type="EC" id="1.6.5.3" evidence="10"/>
<feature type="transmembrane region" description="Helical" evidence="7">
    <location>
        <begin position="427"/>
        <end position="448"/>
    </location>
</feature>
<keyword evidence="3 7" id="KW-1133">Transmembrane helix</keyword>
<dbReference type="GO" id="GO:0003954">
    <property type="term" value="F:NADH dehydrogenase activity"/>
    <property type="evidence" value="ECO:0007669"/>
    <property type="project" value="TreeGrafter"/>
</dbReference>
<dbReference type="InterPro" id="IPR003945">
    <property type="entry name" value="NU5C-like"/>
</dbReference>
<evidence type="ECO:0000256" key="7">
    <source>
        <dbReference type="SAM" id="Phobius"/>
    </source>
</evidence>
<dbReference type="GO" id="GO:0008137">
    <property type="term" value="F:NADH dehydrogenase (ubiquinone) activity"/>
    <property type="evidence" value="ECO:0007669"/>
    <property type="project" value="InterPro"/>
</dbReference>
<evidence type="ECO:0000256" key="3">
    <source>
        <dbReference type="ARBA" id="ARBA00022989"/>
    </source>
</evidence>
<dbReference type="PANTHER" id="PTHR42829">
    <property type="entry name" value="NADH-UBIQUINONE OXIDOREDUCTASE CHAIN 5"/>
    <property type="match status" value="1"/>
</dbReference>
<feature type="transmembrane region" description="Helical" evidence="7">
    <location>
        <begin position="323"/>
        <end position="341"/>
    </location>
</feature>